<feature type="transmembrane region" description="Helical" evidence="1">
    <location>
        <begin position="33"/>
        <end position="55"/>
    </location>
</feature>
<proteinExistence type="predicted"/>
<sequence>MFPTMVGGTNDPNRRPARPYTGEEWPPALRTSYWLIIAAAVLMLVTGMVLLTAGFPEAGDEQFREAFMRNTRVTALGNIVLALCMVVAAAQFPKGLKGARGWACGFIALAIFINLAAFVIQVTSWASFAIVVALTFAVFFMFRPAANQFVERP</sequence>
<name>A0A6C1U0I9_9CORY</name>
<keyword evidence="1" id="KW-0812">Transmembrane</keyword>
<evidence type="ECO:0000313" key="2">
    <source>
        <dbReference type="EMBL" id="TVS29458.1"/>
    </source>
</evidence>
<evidence type="ECO:0000313" key="3">
    <source>
        <dbReference type="Proteomes" id="UP000336646"/>
    </source>
</evidence>
<accession>A0A6C1U0I9</accession>
<dbReference type="RefSeq" id="WP_144318571.1">
    <property type="nucleotide sequence ID" value="NZ_CP038157.1"/>
</dbReference>
<reference evidence="2 3" key="1">
    <citation type="submission" date="2018-12" db="EMBL/GenBank/DDBJ databases">
        <title>Corynebacterium sanguinis sp. nov., a clinically-associated and environmental corynebacterium.</title>
        <authorList>
            <person name="Gonzales-Siles L."/>
            <person name="Jaen-Luchoro D."/>
            <person name="Cardew S."/>
            <person name="Inganas E."/>
            <person name="Ohlen M."/>
            <person name="Jensie-Markopolous S."/>
            <person name="Pinyeiro-Iglesias B."/>
            <person name="Molin K."/>
            <person name="Skovbjerg S."/>
            <person name="Svensson-Stadler L."/>
            <person name="Funke G."/>
            <person name="Moore E.R.B."/>
        </authorList>
    </citation>
    <scope>NUCLEOTIDE SEQUENCE [LARGE SCALE GENOMIC DNA]</scope>
    <source>
        <strain evidence="2 3">58734</strain>
    </source>
</reference>
<protein>
    <recommendedName>
        <fullName evidence="4">Tellurium resistance protein TerC</fullName>
    </recommendedName>
</protein>
<comment type="caution">
    <text evidence="2">The sequence shown here is derived from an EMBL/GenBank/DDBJ whole genome shotgun (WGS) entry which is preliminary data.</text>
</comment>
<dbReference type="Proteomes" id="UP000336646">
    <property type="component" value="Unassembled WGS sequence"/>
</dbReference>
<feature type="transmembrane region" description="Helical" evidence="1">
    <location>
        <begin position="75"/>
        <end position="92"/>
    </location>
</feature>
<evidence type="ECO:0008006" key="4">
    <source>
        <dbReference type="Google" id="ProtNLM"/>
    </source>
</evidence>
<feature type="transmembrane region" description="Helical" evidence="1">
    <location>
        <begin position="99"/>
        <end position="119"/>
    </location>
</feature>
<dbReference type="EMBL" id="RXIR01000005">
    <property type="protein sequence ID" value="TVS29458.1"/>
    <property type="molecule type" value="Genomic_DNA"/>
</dbReference>
<organism evidence="2 3">
    <name type="scientific">Corynebacterium sanguinis</name>
    <dbReference type="NCBI Taxonomy" id="2594913"/>
    <lineage>
        <taxon>Bacteria</taxon>
        <taxon>Bacillati</taxon>
        <taxon>Actinomycetota</taxon>
        <taxon>Actinomycetes</taxon>
        <taxon>Mycobacteriales</taxon>
        <taxon>Corynebacteriaceae</taxon>
        <taxon>Corynebacterium</taxon>
    </lineage>
</organism>
<dbReference type="OrthoDB" id="4426696at2"/>
<feature type="transmembrane region" description="Helical" evidence="1">
    <location>
        <begin position="125"/>
        <end position="142"/>
    </location>
</feature>
<dbReference type="GeneID" id="74901275"/>
<dbReference type="AlphaFoldDB" id="A0A6C1U0I9"/>
<gene>
    <name evidence="2" type="ORF">EKI59_03615</name>
</gene>
<keyword evidence="1" id="KW-0472">Membrane</keyword>
<keyword evidence="1" id="KW-1133">Transmembrane helix</keyword>
<evidence type="ECO:0000256" key="1">
    <source>
        <dbReference type="SAM" id="Phobius"/>
    </source>
</evidence>